<protein>
    <submittedName>
        <fullName evidence="1">Uncharacterized protein</fullName>
    </submittedName>
</protein>
<comment type="caution">
    <text evidence="1">The sequence shown here is derived from an EMBL/GenBank/DDBJ whole genome shotgun (WGS) entry which is preliminary data.</text>
</comment>
<evidence type="ECO:0000313" key="2">
    <source>
        <dbReference type="Proteomes" id="UP000640489"/>
    </source>
</evidence>
<proteinExistence type="predicted"/>
<gene>
    <name evidence="1" type="ORF">ISU07_23465</name>
</gene>
<name>A0A930YF45_9ACTN</name>
<reference evidence="1" key="1">
    <citation type="submission" date="2020-11" db="EMBL/GenBank/DDBJ databases">
        <title>Nocardioides sp. nov., isolated from Soil of Cynanchum wilfordii Hemsley rhizosphere.</title>
        <authorList>
            <person name="Lee J.-S."/>
            <person name="Suh M.K."/>
            <person name="Kim J.-S."/>
        </authorList>
    </citation>
    <scope>NUCLEOTIDE SEQUENCE</scope>
    <source>
        <strain evidence="1">KCTC 19275</strain>
    </source>
</reference>
<evidence type="ECO:0000313" key="1">
    <source>
        <dbReference type="EMBL" id="MBF4766106.1"/>
    </source>
</evidence>
<accession>A0A930YF45</accession>
<keyword evidence="2" id="KW-1185">Reference proteome</keyword>
<dbReference type="RefSeq" id="WP_194709285.1">
    <property type="nucleotide sequence ID" value="NZ_JADKPN010000023.1"/>
</dbReference>
<dbReference type="AlphaFoldDB" id="A0A930YF45"/>
<dbReference type="Proteomes" id="UP000640489">
    <property type="component" value="Unassembled WGS sequence"/>
</dbReference>
<dbReference type="EMBL" id="JADKPN010000023">
    <property type="protein sequence ID" value="MBF4766106.1"/>
    <property type="molecule type" value="Genomic_DNA"/>
</dbReference>
<organism evidence="1 2">
    <name type="scientific">Nocardioides islandensis</name>
    <dbReference type="NCBI Taxonomy" id="433663"/>
    <lineage>
        <taxon>Bacteria</taxon>
        <taxon>Bacillati</taxon>
        <taxon>Actinomycetota</taxon>
        <taxon>Actinomycetes</taxon>
        <taxon>Propionibacteriales</taxon>
        <taxon>Nocardioidaceae</taxon>
        <taxon>Nocardioides</taxon>
    </lineage>
</organism>
<sequence>MAHTSLVLEEVPFESSLPGCETGTVVNSEDSMAQFNNHGGSFIGTKEFTCAGGTSGFDLRLRARFGAGGSTGSWVVADAWGAYAGMKGSGSLVGVSVSETEIDDIFTGTVR</sequence>